<dbReference type="Pfam" id="PF20431">
    <property type="entry name" value="E_motif"/>
    <property type="match status" value="1"/>
</dbReference>
<dbReference type="PROSITE" id="PS51375">
    <property type="entry name" value="PPR"/>
    <property type="match status" value="3"/>
</dbReference>
<feature type="repeat" description="PPR" evidence="2">
    <location>
        <begin position="52"/>
        <end position="86"/>
    </location>
</feature>
<dbReference type="Pfam" id="PF01535">
    <property type="entry name" value="PPR"/>
    <property type="match status" value="2"/>
</dbReference>
<evidence type="ECO:0000256" key="3">
    <source>
        <dbReference type="SAM" id="MobiDB-lite"/>
    </source>
</evidence>
<dbReference type="GO" id="GO:0009451">
    <property type="term" value="P:RNA modification"/>
    <property type="evidence" value="ECO:0007669"/>
    <property type="project" value="InterPro"/>
</dbReference>
<feature type="repeat" description="PPR" evidence="2">
    <location>
        <begin position="284"/>
        <end position="318"/>
    </location>
</feature>
<accession>A0A834YLS7</accession>
<feature type="repeat" description="PPR" evidence="2">
    <location>
        <begin position="178"/>
        <end position="212"/>
    </location>
</feature>
<name>A0A834YLS7_TETSI</name>
<evidence type="ECO:0000313" key="4">
    <source>
        <dbReference type="EMBL" id="KAF8389040.1"/>
    </source>
</evidence>
<dbReference type="NCBIfam" id="TIGR00756">
    <property type="entry name" value="PPR"/>
    <property type="match status" value="3"/>
</dbReference>
<reference evidence="4 5" key="1">
    <citation type="submission" date="2020-04" db="EMBL/GenBank/DDBJ databases">
        <title>Plant Genome Project.</title>
        <authorList>
            <person name="Zhang R.-G."/>
        </authorList>
    </citation>
    <scope>NUCLEOTIDE SEQUENCE [LARGE SCALE GENOMIC DNA]</scope>
    <source>
        <strain evidence="4">YNK0</strain>
        <tissue evidence="4">Leaf</tissue>
    </source>
</reference>
<dbReference type="OMA" id="KFDPYVC"/>
<evidence type="ECO:0008006" key="6">
    <source>
        <dbReference type="Google" id="ProtNLM"/>
    </source>
</evidence>
<dbReference type="EMBL" id="JABCRI010000019">
    <property type="protein sequence ID" value="KAF8389040.1"/>
    <property type="molecule type" value="Genomic_DNA"/>
</dbReference>
<dbReference type="GO" id="GO:0003723">
    <property type="term" value="F:RNA binding"/>
    <property type="evidence" value="ECO:0007669"/>
    <property type="project" value="InterPro"/>
</dbReference>
<feature type="compositionally biased region" description="Pro residues" evidence="3">
    <location>
        <begin position="425"/>
        <end position="436"/>
    </location>
</feature>
<dbReference type="InterPro" id="IPR046848">
    <property type="entry name" value="E_motif"/>
</dbReference>
<dbReference type="InterPro" id="IPR011990">
    <property type="entry name" value="TPR-like_helical_dom_sf"/>
</dbReference>
<gene>
    <name evidence="4" type="ORF">HHK36_025725</name>
</gene>
<evidence type="ECO:0000313" key="5">
    <source>
        <dbReference type="Proteomes" id="UP000655225"/>
    </source>
</evidence>
<protein>
    <recommendedName>
        <fullName evidence="6">Pentatricopeptide repeat-containing protein</fullName>
    </recommendedName>
</protein>
<dbReference type="PANTHER" id="PTHR47926">
    <property type="entry name" value="PENTATRICOPEPTIDE REPEAT-CONTAINING PROTEIN"/>
    <property type="match status" value="1"/>
</dbReference>
<keyword evidence="5" id="KW-1185">Reference proteome</keyword>
<dbReference type="Proteomes" id="UP000655225">
    <property type="component" value="Unassembled WGS sequence"/>
</dbReference>
<comment type="caution">
    <text evidence="4">The sequence shown here is derived from an EMBL/GenBank/DDBJ whole genome shotgun (WGS) entry which is preliminary data.</text>
</comment>
<proteinExistence type="predicted"/>
<dbReference type="Pfam" id="PF13041">
    <property type="entry name" value="PPR_2"/>
    <property type="match status" value="3"/>
</dbReference>
<dbReference type="Gene3D" id="1.25.40.10">
    <property type="entry name" value="Tetratricopeptide repeat domain"/>
    <property type="match status" value="4"/>
</dbReference>
<dbReference type="OrthoDB" id="185373at2759"/>
<sequence>MKELKQIQSQVFRVGLHQNKDALNKLMVFCTNPSSGNLQYAERIFSYIQYPYLFIYNLMIRAFGTKGHLSKAILLFGRLREDGLSPDNFTYPFVLKAIGCLQLMEQESSERPDEATVVSTLSACVALKNLELGMEIHNYISKELDFTTILGNALLDIYVNCGQLDDAREMFEKSPTRDVVLWTAMINGYVQFNHFDEAMSLFRERQIRRFKPDRFTVVCLLTGSAQLGALEQGKWIHGYIKENMIMMDAIVCTALIDMYAKCGCIQNSMEIFEGIEVKDTTSWTAIICAAIICGLAINGQTNKALQFFSEMKRVGTKPDDVTFNGRNDGGEDTANLRMAIGHVFCTRRRSVVPAVLRIEVIIVLRVMDWSISTEGLILHLLRLNSCILLLCRKFFSPTDEVTRSEAVGMEFPLGEELEVQGGGQPPSPIGPSPVLPEAPAETASADLAIEPKLEHYGCLVDLLCCAGLLDEAEEIHGNVEMGERVAKHIDGFESNNSGVHTLLSNIYAAANRWGDVTKVRRKMKDLGVKKLPRCNLIEVNGIVHEFLVGGASHPEIRKIFSMLDDIARPVFRLGRNVPDRVDPILR</sequence>
<evidence type="ECO:0000256" key="2">
    <source>
        <dbReference type="PROSITE-ProRule" id="PRU00708"/>
    </source>
</evidence>
<dbReference type="InterPro" id="IPR002885">
    <property type="entry name" value="PPR_rpt"/>
</dbReference>
<keyword evidence="1" id="KW-0677">Repeat</keyword>
<dbReference type="AlphaFoldDB" id="A0A834YLS7"/>
<feature type="region of interest" description="Disordered" evidence="3">
    <location>
        <begin position="417"/>
        <end position="438"/>
    </location>
</feature>
<dbReference type="InterPro" id="IPR046960">
    <property type="entry name" value="PPR_At4g14850-like_plant"/>
</dbReference>
<evidence type="ECO:0000256" key="1">
    <source>
        <dbReference type="ARBA" id="ARBA00022737"/>
    </source>
</evidence>
<organism evidence="4 5">
    <name type="scientific">Tetracentron sinense</name>
    <name type="common">Spur-leaf</name>
    <dbReference type="NCBI Taxonomy" id="13715"/>
    <lineage>
        <taxon>Eukaryota</taxon>
        <taxon>Viridiplantae</taxon>
        <taxon>Streptophyta</taxon>
        <taxon>Embryophyta</taxon>
        <taxon>Tracheophyta</taxon>
        <taxon>Spermatophyta</taxon>
        <taxon>Magnoliopsida</taxon>
        <taxon>Trochodendrales</taxon>
        <taxon>Trochodendraceae</taxon>
        <taxon>Tetracentron</taxon>
    </lineage>
</organism>
<dbReference type="PANTHER" id="PTHR47926:SF489">
    <property type="entry name" value="PENTATRICOPEPTIDE REPEAT-CONTAINING PROTEIN"/>
    <property type="match status" value="1"/>
</dbReference>